<sequence>MADNSESEEGEPQGQAQQQGQMPHGFSPSEEALDRTEVQVKREHVFFFLAGLAAAIGLGGLIWSAADYYFTTKRYDRIADRVVEGIGAISEVAETLEAHN</sequence>
<evidence type="ECO:0000256" key="2">
    <source>
        <dbReference type="SAM" id="Phobius"/>
    </source>
</evidence>
<keyword evidence="2" id="KW-0472">Membrane</keyword>
<dbReference type="AlphaFoldDB" id="A0AAW5P8E4"/>
<organism evidence="3 4">
    <name type="scientific">Salinibacter ruber</name>
    <dbReference type="NCBI Taxonomy" id="146919"/>
    <lineage>
        <taxon>Bacteria</taxon>
        <taxon>Pseudomonadati</taxon>
        <taxon>Rhodothermota</taxon>
        <taxon>Rhodothermia</taxon>
        <taxon>Rhodothermales</taxon>
        <taxon>Salinibacteraceae</taxon>
        <taxon>Salinibacter</taxon>
    </lineage>
</organism>
<gene>
    <name evidence="3" type="ORF">GGP99_001596</name>
</gene>
<keyword evidence="2" id="KW-0812">Transmembrane</keyword>
<dbReference type="Proteomes" id="UP001155110">
    <property type="component" value="Unassembled WGS sequence"/>
</dbReference>
<evidence type="ECO:0000313" key="3">
    <source>
        <dbReference type="EMBL" id="MCS4157632.1"/>
    </source>
</evidence>
<reference evidence="3" key="1">
    <citation type="submission" date="2022-08" db="EMBL/GenBank/DDBJ databases">
        <title>Genomic Encyclopedia of Type Strains, Phase V (KMG-V): Genome sequencing to study the core and pangenomes of soil and plant-associated prokaryotes.</title>
        <authorList>
            <person name="Whitman W."/>
        </authorList>
    </citation>
    <scope>NUCLEOTIDE SEQUENCE</scope>
    <source>
        <strain evidence="3">SP3002</strain>
    </source>
</reference>
<dbReference type="EMBL" id="JANTZM010000007">
    <property type="protein sequence ID" value="MCS4157632.1"/>
    <property type="molecule type" value="Genomic_DNA"/>
</dbReference>
<comment type="caution">
    <text evidence="3">The sequence shown here is derived from an EMBL/GenBank/DDBJ whole genome shotgun (WGS) entry which is preliminary data.</text>
</comment>
<evidence type="ECO:0000313" key="4">
    <source>
        <dbReference type="Proteomes" id="UP001155110"/>
    </source>
</evidence>
<accession>A0AAW5P8E4</accession>
<evidence type="ECO:0000256" key="1">
    <source>
        <dbReference type="SAM" id="MobiDB-lite"/>
    </source>
</evidence>
<name>A0AAW5P8E4_9BACT</name>
<proteinExistence type="predicted"/>
<feature type="compositionally biased region" description="Acidic residues" evidence="1">
    <location>
        <begin position="1"/>
        <end position="11"/>
    </location>
</feature>
<feature type="transmembrane region" description="Helical" evidence="2">
    <location>
        <begin position="45"/>
        <end position="66"/>
    </location>
</feature>
<protein>
    <submittedName>
        <fullName evidence="3">Uncharacterized protein</fullName>
    </submittedName>
</protein>
<feature type="compositionally biased region" description="Low complexity" evidence="1">
    <location>
        <begin position="12"/>
        <end position="21"/>
    </location>
</feature>
<keyword evidence="2" id="KW-1133">Transmembrane helix</keyword>
<dbReference type="RefSeq" id="WP_259258129.1">
    <property type="nucleotide sequence ID" value="NZ_JANTZM010000007.1"/>
</dbReference>
<feature type="region of interest" description="Disordered" evidence="1">
    <location>
        <begin position="1"/>
        <end position="35"/>
    </location>
</feature>